<feature type="transmembrane region" description="Helical" evidence="1">
    <location>
        <begin position="110"/>
        <end position="131"/>
    </location>
</feature>
<organism evidence="3 4">
    <name type="scientific">Donghicola eburneus</name>
    <dbReference type="NCBI Taxonomy" id="393278"/>
    <lineage>
        <taxon>Bacteria</taxon>
        <taxon>Pseudomonadati</taxon>
        <taxon>Pseudomonadota</taxon>
        <taxon>Alphaproteobacteria</taxon>
        <taxon>Rhodobacterales</taxon>
        <taxon>Roseobacteraceae</taxon>
        <taxon>Donghicola</taxon>
    </lineage>
</organism>
<keyword evidence="1" id="KW-0812">Transmembrane</keyword>
<feature type="transmembrane region" description="Helical" evidence="1">
    <location>
        <begin position="176"/>
        <end position="195"/>
    </location>
</feature>
<dbReference type="Pfam" id="PF02517">
    <property type="entry name" value="Rce1-like"/>
    <property type="match status" value="1"/>
</dbReference>
<dbReference type="RefSeq" id="WP_072708285.1">
    <property type="nucleotide sequence ID" value="NZ_FMJB01000063.1"/>
</dbReference>
<keyword evidence="1" id="KW-1133">Transmembrane helix</keyword>
<keyword evidence="4" id="KW-1185">Reference proteome</keyword>
<dbReference type="GO" id="GO:0080120">
    <property type="term" value="P:CAAX-box protein maturation"/>
    <property type="evidence" value="ECO:0007669"/>
    <property type="project" value="UniProtKB-ARBA"/>
</dbReference>
<proteinExistence type="predicted"/>
<dbReference type="Proteomes" id="UP000184085">
    <property type="component" value="Unassembled WGS sequence"/>
</dbReference>
<evidence type="ECO:0000313" key="4">
    <source>
        <dbReference type="Proteomes" id="UP000184085"/>
    </source>
</evidence>
<evidence type="ECO:0000313" key="3">
    <source>
        <dbReference type="EMBL" id="SCM69074.1"/>
    </source>
</evidence>
<evidence type="ECO:0000259" key="2">
    <source>
        <dbReference type="Pfam" id="PF02517"/>
    </source>
</evidence>
<keyword evidence="1" id="KW-0472">Membrane</keyword>
<feature type="domain" description="CAAX prenyl protease 2/Lysostaphin resistance protein A-like" evidence="2">
    <location>
        <begin position="146"/>
        <end position="240"/>
    </location>
</feature>
<feature type="transmembrane region" description="Helical" evidence="1">
    <location>
        <begin position="201"/>
        <end position="221"/>
    </location>
</feature>
<accession>A0A1M4N4Y0</accession>
<gene>
    <name evidence="3" type="ORF">KARMA_3307</name>
</gene>
<sequence>MKSYAPHDRYVAPAKESADLGRLIIGFALIEAAYFVSQRAFSLLLILIGETVGPSDLKPSYEFGDTALGLLLQLFSFGFLGLAVLAIVWIQHNRSGWTIFGDRTGFGHTLFWSALACFAVFAALEFLPPFYSYDGGELQLGRMILLPLSLVAILVQTGAEEMLYRGYLQQQFAARFQSPVIWMVAPNVLFAIAHLDLSGDPILSLQYVAWTFVFGLACSDLTARTGSLAAAMGFHFANNAYVFLFWAEEFTPDSGLALLLFPEWDGAAAPEAVPLIDLIFLSDLALPLVLWLAVRLAIRR</sequence>
<feature type="transmembrane region" description="Helical" evidence="1">
    <location>
        <begin position="278"/>
        <end position="298"/>
    </location>
</feature>
<dbReference type="EMBL" id="FMJB01000063">
    <property type="protein sequence ID" value="SCM69074.1"/>
    <property type="molecule type" value="Genomic_DNA"/>
</dbReference>
<evidence type="ECO:0000256" key="1">
    <source>
        <dbReference type="SAM" id="Phobius"/>
    </source>
</evidence>
<dbReference type="InterPro" id="IPR003675">
    <property type="entry name" value="Rce1/LyrA-like_dom"/>
</dbReference>
<feature type="transmembrane region" description="Helical" evidence="1">
    <location>
        <begin position="228"/>
        <end position="247"/>
    </location>
</feature>
<feature type="transmembrane region" description="Helical" evidence="1">
    <location>
        <begin position="20"/>
        <end position="48"/>
    </location>
</feature>
<feature type="transmembrane region" description="Helical" evidence="1">
    <location>
        <begin position="68"/>
        <end position="90"/>
    </location>
</feature>
<name>A0A1M4N4Y0_9RHOB</name>
<protein>
    <submittedName>
        <fullName evidence="3">Putative membrane protein</fullName>
    </submittedName>
</protein>
<dbReference type="AlphaFoldDB" id="A0A1M4N4Y0"/>
<reference evidence="4" key="1">
    <citation type="submission" date="2016-09" db="EMBL/GenBank/DDBJ databases">
        <authorList>
            <person name="Wibberg D."/>
        </authorList>
    </citation>
    <scope>NUCLEOTIDE SEQUENCE [LARGE SCALE GENOMIC DNA]</scope>
</reference>
<dbReference type="GO" id="GO:0004175">
    <property type="term" value="F:endopeptidase activity"/>
    <property type="evidence" value="ECO:0007669"/>
    <property type="project" value="UniProtKB-ARBA"/>
</dbReference>
<feature type="transmembrane region" description="Helical" evidence="1">
    <location>
        <begin position="143"/>
        <end position="164"/>
    </location>
</feature>